<gene>
    <name evidence="4" type="ORF">MFIFM68171_07403</name>
</gene>
<evidence type="ECO:0008006" key="6">
    <source>
        <dbReference type="Google" id="ProtNLM"/>
    </source>
</evidence>
<dbReference type="CDD" id="cd11060">
    <property type="entry name" value="CYP57A1-like"/>
    <property type="match status" value="1"/>
</dbReference>
<dbReference type="Gene3D" id="1.10.630.10">
    <property type="entry name" value="Cytochrome P450"/>
    <property type="match status" value="1"/>
</dbReference>
<dbReference type="InterPro" id="IPR050121">
    <property type="entry name" value="Cytochrome_P450_monoxygenase"/>
</dbReference>
<comment type="caution">
    <text evidence="4">The sequence shown here is derived from an EMBL/GenBank/DDBJ whole genome shotgun (WGS) entry which is preliminary data.</text>
</comment>
<sequence length="502" mass="56762">MTLFFSAAIGTLILWVLFTRIRNWYALRHIPGPRAAGWSKLWLARRQFGGKLLQHLRDVSKKYGPVARIGPRWVVVSSASEMRRIWSIRSGYERSPWYKGFRFDPSSDSIVTIPDNKEHMRIRTHLLAAYQGRGITNQEQVVDEQITKLIEFITRRYLSTRGAAAQGGGLRPFDMGRKFMYYTQDAISAIEFGAPFGYLDADDDFYGAIDALQGMLRPCAMMGLLPPLLWLVTSPLCKPFMPKKTDKGGIGRLLGVIDERVRVRYGEKRVRNMDVLQILVESGLSREEVDSEALVHLLGGTDTTASALRTAVFFLTTCPAAYRRLQDEIDSVAGSVTRPVIADAECAKLKFLHACIKESMRVWPPLSGLQAKISPTDDVICGVKVPAGTHIALGLFEVLRDKDVFGESADVFDPWRWLDAEPEKLKEMEATAGLVFATGTRWECLGKRIAYLQLGKVLFELFLRFDFAMTDPVKPFDWKHMGFTLHENMNVTITKRESREIL</sequence>
<dbReference type="PRINTS" id="PR00385">
    <property type="entry name" value="P450"/>
</dbReference>
<evidence type="ECO:0000256" key="3">
    <source>
        <dbReference type="ARBA" id="ARBA00023004"/>
    </source>
</evidence>
<protein>
    <recommendedName>
        <fullName evidence="6">Cytochrome P450</fullName>
    </recommendedName>
</protein>
<dbReference type="PANTHER" id="PTHR24305">
    <property type="entry name" value="CYTOCHROME P450"/>
    <property type="match status" value="1"/>
</dbReference>
<proteinExistence type="predicted"/>
<evidence type="ECO:0000313" key="4">
    <source>
        <dbReference type="EMBL" id="GAB1317193.1"/>
    </source>
</evidence>
<keyword evidence="5" id="KW-1185">Reference proteome</keyword>
<dbReference type="SUPFAM" id="SSF48264">
    <property type="entry name" value="Cytochrome P450"/>
    <property type="match status" value="1"/>
</dbReference>
<dbReference type="InterPro" id="IPR036396">
    <property type="entry name" value="Cyt_P450_sf"/>
</dbReference>
<accession>A0ABQ0GHF5</accession>
<dbReference type="Pfam" id="PF00067">
    <property type="entry name" value="p450"/>
    <property type="match status" value="1"/>
</dbReference>
<dbReference type="InterPro" id="IPR002401">
    <property type="entry name" value="Cyt_P450_E_grp-I"/>
</dbReference>
<evidence type="ECO:0000313" key="5">
    <source>
        <dbReference type="Proteomes" id="UP001628179"/>
    </source>
</evidence>
<evidence type="ECO:0000256" key="1">
    <source>
        <dbReference type="ARBA" id="ARBA00022617"/>
    </source>
</evidence>
<organism evidence="4 5">
    <name type="scientific">Madurella fahalii</name>
    <dbReference type="NCBI Taxonomy" id="1157608"/>
    <lineage>
        <taxon>Eukaryota</taxon>
        <taxon>Fungi</taxon>
        <taxon>Dikarya</taxon>
        <taxon>Ascomycota</taxon>
        <taxon>Pezizomycotina</taxon>
        <taxon>Sordariomycetes</taxon>
        <taxon>Sordariomycetidae</taxon>
        <taxon>Sordariales</taxon>
        <taxon>Sordariales incertae sedis</taxon>
        <taxon>Madurella</taxon>
    </lineage>
</organism>
<dbReference type="InterPro" id="IPR001128">
    <property type="entry name" value="Cyt_P450"/>
</dbReference>
<dbReference type="RefSeq" id="XP_070918924.1">
    <property type="nucleotide sequence ID" value="XM_071062823.1"/>
</dbReference>
<name>A0ABQ0GHF5_9PEZI</name>
<keyword evidence="2" id="KW-0479">Metal-binding</keyword>
<dbReference type="GeneID" id="98178146"/>
<keyword evidence="1" id="KW-0349">Heme</keyword>
<dbReference type="PRINTS" id="PR00463">
    <property type="entry name" value="EP450I"/>
</dbReference>
<keyword evidence="3" id="KW-0408">Iron</keyword>
<reference evidence="4 5" key="1">
    <citation type="submission" date="2024-09" db="EMBL/GenBank/DDBJ databases">
        <title>Itraconazole resistance in Madurella fahalii resulting from another homologue of gene encoding cytochrome P450 14-alpha sterol demethylase (CYP51).</title>
        <authorList>
            <person name="Yoshioka I."/>
            <person name="Fahal A.H."/>
            <person name="Kaneko S."/>
            <person name="Yaguchi T."/>
        </authorList>
    </citation>
    <scope>NUCLEOTIDE SEQUENCE [LARGE SCALE GENOMIC DNA]</scope>
    <source>
        <strain evidence="4 5">IFM 68171</strain>
    </source>
</reference>
<dbReference type="PANTHER" id="PTHR24305:SF168">
    <property type="entry name" value="P450, PUTATIVE (EUROFUNG)-RELATED"/>
    <property type="match status" value="1"/>
</dbReference>
<evidence type="ECO:0000256" key="2">
    <source>
        <dbReference type="ARBA" id="ARBA00022723"/>
    </source>
</evidence>
<dbReference type="Proteomes" id="UP001628179">
    <property type="component" value="Unassembled WGS sequence"/>
</dbReference>
<dbReference type="EMBL" id="BAAFSV010000004">
    <property type="protein sequence ID" value="GAB1317193.1"/>
    <property type="molecule type" value="Genomic_DNA"/>
</dbReference>